<protein>
    <submittedName>
        <fullName evidence="4">Ankyrin repeat and KH domain-containing protein mask isoform X1</fullName>
    </submittedName>
</protein>
<sequence>MTVGMSTLSTPKTQTAGSQTWGSGFSDSARGPALRRRRTKMVSEKKIADDEFMAAAIGDVEWLKQSLRDAGPDINFDKNGLTAIHLAAIHGRLECLKVCIEKFKIDINLPSSTGWRAVHLCISNQTGKRSLQCLAYLLEKSADHSLANDDGITPVHQAASEGHVQCLKMLLEVGARLDKQDCRGNTPLDLAKLWGHRKCARILAAEMWHQDKDNVAKEMQQLKKVKMQQVLKELEDEEEMKAARQFYGEEAFNQWMTSKSLTETIPNTLEKAQGKQSNKDSGYKPNSVARKKDASKPLKISTDARKISERSFDREDFPTEISDEELLRGLQSDSERDKQGDAVTTPKKMGPPFFNDKEWNKSTKAPESTYITNLTDDFPRDEYTMMPQVKGIPKFYEGKFVRPITPNTVDEDIKRRGSQVKLRRPRLPNEVIRSVLAKDSSAIDRGMIFKCKHIGDVHTKKKYEVDEKGRPEAPLHLSNDVRSQMVQNSVRFLHAARKSSNSKSDSSRTKMTGSEWMTDTFPLPMVMQTLKQMSKPAHFPNSHGNEYVFAFSNVK</sequence>
<dbReference type="Pfam" id="PF12796">
    <property type="entry name" value="Ank_2"/>
    <property type="match status" value="1"/>
</dbReference>
<feature type="region of interest" description="Disordered" evidence="2">
    <location>
        <begin position="1"/>
        <end position="32"/>
    </location>
</feature>
<dbReference type="PANTHER" id="PTHR24160">
    <property type="entry name" value="ANKYRIN REPEAT DOMAIN-CONTAINING PROTEIN 53"/>
    <property type="match status" value="1"/>
</dbReference>
<feature type="region of interest" description="Disordered" evidence="2">
    <location>
        <begin position="495"/>
        <end position="514"/>
    </location>
</feature>
<name>A0ABM1VRX7_APLCA</name>
<dbReference type="InterPro" id="IPR036770">
    <property type="entry name" value="Ankyrin_rpt-contain_sf"/>
</dbReference>
<dbReference type="PROSITE" id="PS50088">
    <property type="entry name" value="ANK_REPEAT"/>
    <property type="match status" value="1"/>
</dbReference>
<dbReference type="PANTHER" id="PTHR24160:SF1">
    <property type="entry name" value="ANKYRIN REPEAT DOMAIN-CONTAINING PROTEIN 53"/>
    <property type="match status" value="1"/>
</dbReference>
<proteinExistence type="predicted"/>
<keyword evidence="3" id="KW-1185">Reference proteome</keyword>
<dbReference type="RefSeq" id="XP_035825169.1">
    <property type="nucleotide sequence ID" value="XM_035969276.1"/>
</dbReference>
<evidence type="ECO:0000313" key="4">
    <source>
        <dbReference type="RefSeq" id="XP_035825169.1"/>
    </source>
</evidence>
<dbReference type="PROSITE" id="PS50297">
    <property type="entry name" value="ANK_REP_REGION"/>
    <property type="match status" value="1"/>
</dbReference>
<gene>
    <name evidence="4" type="primary">LOC101860138</name>
</gene>
<accession>A0ABM1VRX7</accession>
<dbReference type="Gene3D" id="1.25.40.20">
    <property type="entry name" value="Ankyrin repeat-containing domain"/>
    <property type="match status" value="1"/>
</dbReference>
<dbReference type="InterPro" id="IPR042335">
    <property type="entry name" value="ANKRD53"/>
</dbReference>
<dbReference type="InterPro" id="IPR002110">
    <property type="entry name" value="Ankyrin_rpt"/>
</dbReference>
<reference evidence="4" key="1">
    <citation type="submission" date="2025-08" db="UniProtKB">
        <authorList>
            <consortium name="RefSeq"/>
        </authorList>
    </citation>
    <scope>IDENTIFICATION</scope>
</reference>
<feature type="repeat" description="ANK" evidence="1">
    <location>
        <begin position="150"/>
        <end position="182"/>
    </location>
</feature>
<evidence type="ECO:0000256" key="2">
    <source>
        <dbReference type="SAM" id="MobiDB-lite"/>
    </source>
</evidence>
<evidence type="ECO:0000256" key="1">
    <source>
        <dbReference type="PROSITE-ProRule" id="PRU00023"/>
    </source>
</evidence>
<dbReference type="GeneID" id="101860138"/>
<dbReference type="SMART" id="SM00248">
    <property type="entry name" value="ANK"/>
    <property type="match status" value="4"/>
</dbReference>
<evidence type="ECO:0000313" key="3">
    <source>
        <dbReference type="Proteomes" id="UP000694888"/>
    </source>
</evidence>
<dbReference type="Proteomes" id="UP000694888">
    <property type="component" value="Unplaced"/>
</dbReference>
<feature type="region of interest" description="Disordered" evidence="2">
    <location>
        <begin position="270"/>
        <end position="360"/>
    </location>
</feature>
<organism evidence="3 4">
    <name type="scientific">Aplysia californica</name>
    <name type="common">California sea hare</name>
    <dbReference type="NCBI Taxonomy" id="6500"/>
    <lineage>
        <taxon>Eukaryota</taxon>
        <taxon>Metazoa</taxon>
        <taxon>Spiralia</taxon>
        <taxon>Lophotrochozoa</taxon>
        <taxon>Mollusca</taxon>
        <taxon>Gastropoda</taxon>
        <taxon>Heterobranchia</taxon>
        <taxon>Euthyneura</taxon>
        <taxon>Tectipleura</taxon>
        <taxon>Aplysiida</taxon>
        <taxon>Aplysioidea</taxon>
        <taxon>Aplysiidae</taxon>
        <taxon>Aplysia</taxon>
    </lineage>
</organism>
<dbReference type="Pfam" id="PF13637">
    <property type="entry name" value="Ank_4"/>
    <property type="match status" value="1"/>
</dbReference>
<dbReference type="SUPFAM" id="SSF48403">
    <property type="entry name" value="Ankyrin repeat"/>
    <property type="match status" value="1"/>
</dbReference>
<feature type="compositionally biased region" description="Polar residues" evidence="2">
    <location>
        <begin position="1"/>
        <end position="26"/>
    </location>
</feature>
<feature type="compositionally biased region" description="Basic and acidic residues" evidence="2">
    <location>
        <begin position="290"/>
        <end position="317"/>
    </location>
</feature>
<keyword evidence="1" id="KW-0040">ANK repeat</keyword>